<dbReference type="SUPFAM" id="SSF110395">
    <property type="entry name" value="CutC-like"/>
    <property type="match status" value="1"/>
</dbReference>
<dbReference type="Gene3D" id="3.20.20.380">
    <property type="entry name" value="Copper homeostasis (CutC) domain"/>
    <property type="match status" value="1"/>
</dbReference>
<reference evidence="3 4" key="1">
    <citation type="submission" date="2017-05" db="EMBL/GenBank/DDBJ databases">
        <authorList>
            <person name="Song R."/>
            <person name="Chenine A.L."/>
            <person name="Ruprecht R.M."/>
        </authorList>
    </citation>
    <scope>NUCLEOTIDE SEQUENCE [LARGE SCALE GENOMIC DNA]</scope>
    <source>
        <strain evidence="3 4">CECT 8899</strain>
    </source>
</reference>
<dbReference type="InterPro" id="IPR036822">
    <property type="entry name" value="CutC-like_dom_sf"/>
</dbReference>
<dbReference type="Pfam" id="PF03932">
    <property type="entry name" value="CutC"/>
    <property type="match status" value="1"/>
</dbReference>
<organism evidence="3 4">
    <name type="scientific">Flavimaricola marinus</name>
    <dbReference type="NCBI Taxonomy" id="1819565"/>
    <lineage>
        <taxon>Bacteria</taxon>
        <taxon>Pseudomonadati</taxon>
        <taxon>Pseudomonadota</taxon>
        <taxon>Alphaproteobacteria</taxon>
        <taxon>Rhodobacterales</taxon>
        <taxon>Paracoccaceae</taxon>
        <taxon>Flavimaricola</taxon>
    </lineage>
</organism>
<keyword evidence="2" id="KW-0963">Cytoplasm</keyword>
<dbReference type="GO" id="GO:0005737">
    <property type="term" value="C:cytoplasm"/>
    <property type="evidence" value="ECO:0007669"/>
    <property type="project" value="UniProtKB-SubCell"/>
</dbReference>
<protein>
    <recommendedName>
        <fullName evidence="2">PF03932 family protein CutC</fullName>
    </recommendedName>
</protein>
<accession>A0A238LCL0</accession>
<evidence type="ECO:0000256" key="2">
    <source>
        <dbReference type="HAMAP-Rule" id="MF_00795"/>
    </source>
</evidence>
<proteinExistence type="inferred from homology"/>
<dbReference type="GO" id="GO:0005507">
    <property type="term" value="F:copper ion binding"/>
    <property type="evidence" value="ECO:0007669"/>
    <property type="project" value="TreeGrafter"/>
</dbReference>
<dbReference type="InterPro" id="IPR005627">
    <property type="entry name" value="CutC-like"/>
</dbReference>
<name>A0A238LCL0_9RHOB</name>
<dbReference type="PANTHER" id="PTHR12598:SF0">
    <property type="entry name" value="COPPER HOMEOSTASIS PROTEIN CUTC HOMOLOG"/>
    <property type="match status" value="1"/>
</dbReference>
<comment type="subcellular location">
    <subcellularLocation>
        <location evidence="2">Cytoplasm</location>
    </subcellularLocation>
</comment>
<dbReference type="RefSeq" id="WP_093990812.1">
    <property type="nucleotide sequence ID" value="NZ_FXZK01000001.1"/>
</dbReference>
<evidence type="ECO:0000313" key="4">
    <source>
        <dbReference type="Proteomes" id="UP000201613"/>
    </source>
</evidence>
<gene>
    <name evidence="2 3" type="primary">cutC</name>
    <name evidence="3" type="ORF">LOM8899_00788</name>
</gene>
<evidence type="ECO:0000256" key="1">
    <source>
        <dbReference type="ARBA" id="ARBA00007768"/>
    </source>
</evidence>
<dbReference type="EMBL" id="FXZK01000001">
    <property type="protein sequence ID" value="SMY06660.1"/>
    <property type="molecule type" value="Genomic_DNA"/>
</dbReference>
<dbReference type="PANTHER" id="PTHR12598">
    <property type="entry name" value="COPPER HOMEOSTASIS PROTEIN CUTC"/>
    <property type="match status" value="1"/>
</dbReference>
<dbReference type="AlphaFoldDB" id="A0A238LCL0"/>
<dbReference type="OrthoDB" id="9815677at2"/>
<comment type="similarity">
    <text evidence="1 2">Belongs to the CutC family.</text>
</comment>
<dbReference type="Proteomes" id="UP000201613">
    <property type="component" value="Unassembled WGS sequence"/>
</dbReference>
<sequence>MAALTLEVCIDSAAGLAVCAAERVDRVELCSALDIGGLTPSPGLMALAGQAGVPAHAMIRPRSGDFCYDDGDVAQMLADIEAARRAGLAGVVVGATGNGGLDTRLLARLIAQAEGMETTLHRAIDTLPDQVAAVEQAIALGFDRILTSGGAATAPEGRETIAAMQATARGRITIMAGSGVTPDAVPDLLRTGIRDLHASCAAGQPNDPAAVALGFGGALRRDTDAAKVRALRAALDAAQHAAQDRSSSI</sequence>
<comment type="caution">
    <text evidence="2">Once thought to be involved in copper homeostasis, experiments in E.coli have shown this is not the case.</text>
</comment>
<evidence type="ECO:0000313" key="3">
    <source>
        <dbReference type="EMBL" id="SMY06660.1"/>
    </source>
</evidence>
<keyword evidence="4" id="KW-1185">Reference proteome</keyword>
<dbReference type="HAMAP" id="MF_00795">
    <property type="entry name" value="CutC"/>
    <property type="match status" value="1"/>
</dbReference>